<keyword evidence="2" id="KW-1185">Reference proteome</keyword>
<gene>
    <name evidence="1" type="ORF">FIBSPDRAFT_552020</name>
</gene>
<proteinExistence type="predicted"/>
<accession>A0A166UW35</accession>
<protein>
    <submittedName>
        <fullName evidence="1">Uncharacterized protein</fullName>
    </submittedName>
</protein>
<reference evidence="1 2" key="1">
    <citation type="journal article" date="2016" name="Mol. Biol. Evol.">
        <title>Comparative Genomics of Early-Diverging Mushroom-Forming Fungi Provides Insights into the Origins of Lignocellulose Decay Capabilities.</title>
        <authorList>
            <person name="Nagy L.G."/>
            <person name="Riley R."/>
            <person name="Tritt A."/>
            <person name="Adam C."/>
            <person name="Daum C."/>
            <person name="Floudas D."/>
            <person name="Sun H."/>
            <person name="Yadav J.S."/>
            <person name="Pangilinan J."/>
            <person name="Larsson K.H."/>
            <person name="Matsuura K."/>
            <person name="Barry K."/>
            <person name="Labutti K."/>
            <person name="Kuo R."/>
            <person name="Ohm R.A."/>
            <person name="Bhattacharya S.S."/>
            <person name="Shirouzu T."/>
            <person name="Yoshinaga Y."/>
            <person name="Martin F.M."/>
            <person name="Grigoriev I.V."/>
            <person name="Hibbett D.S."/>
        </authorList>
    </citation>
    <scope>NUCLEOTIDE SEQUENCE [LARGE SCALE GENOMIC DNA]</scope>
    <source>
        <strain evidence="1 2">CBS 109695</strain>
    </source>
</reference>
<dbReference type="AlphaFoldDB" id="A0A166UW35"/>
<dbReference type="EMBL" id="KV417487">
    <property type="protein sequence ID" value="KZP32094.1"/>
    <property type="molecule type" value="Genomic_DNA"/>
</dbReference>
<organism evidence="1 2">
    <name type="scientific">Athelia psychrophila</name>
    <dbReference type="NCBI Taxonomy" id="1759441"/>
    <lineage>
        <taxon>Eukaryota</taxon>
        <taxon>Fungi</taxon>
        <taxon>Dikarya</taxon>
        <taxon>Basidiomycota</taxon>
        <taxon>Agaricomycotina</taxon>
        <taxon>Agaricomycetes</taxon>
        <taxon>Agaricomycetidae</taxon>
        <taxon>Atheliales</taxon>
        <taxon>Atheliaceae</taxon>
        <taxon>Athelia</taxon>
    </lineage>
</organism>
<sequence length="136" mass="15066">MDIFEHGKLLEKSPSHFKLRPIAKEQGLVGCTGCHLADPPSSFLSSYFPSILLTLSYTHPWCAVHGLEQDECSVARAVARLWPPNFTIRTAKAKHTIVEQGLFKHKNAQPTALPSAPKLRTLLYDLIGVPSTLLSY</sequence>
<evidence type="ECO:0000313" key="2">
    <source>
        <dbReference type="Proteomes" id="UP000076532"/>
    </source>
</evidence>
<name>A0A166UW35_9AGAM</name>
<dbReference type="Proteomes" id="UP000076532">
    <property type="component" value="Unassembled WGS sequence"/>
</dbReference>
<evidence type="ECO:0000313" key="1">
    <source>
        <dbReference type="EMBL" id="KZP32094.1"/>
    </source>
</evidence>